<name>A0A1Q8QMD7_9FIRM</name>
<evidence type="ECO:0000313" key="3">
    <source>
        <dbReference type="Proteomes" id="UP000186102"/>
    </source>
</evidence>
<protein>
    <submittedName>
        <fullName evidence="2">Chromosome partition protein smc</fullName>
    </submittedName>
</protein>
<dbReference type="RefSeq" id="WP_075366418.1">
    <property type="nucleotide sequence ID" value="NZ_MLBF01000042.1"/>
</dbReference>
<proteinExistence type="predicted"/>
<comment type="caution">
    <text evidence="2">The sequence shown here is derived from an EMBL/GenBank/DDBJ whole genome shotgun (WGS) entry which is preliminary data.</text>
</comment>
<feature type="coiled-coil region" evidence="1">
    <location>
        <begin position="96"/>
        <end position="130"/>
    </location>
</feature>
<keyword evidence="1" id="KW-0175">Coiled coil</keyword>
<reference evidence="2 3" key="1">
    <citation type="submission" date="2016-09" db="EMBL/GenBank/DDBJ databases">
        <title>Complete genome of Desulfosporosinus sp. OL.</title>
        <authorList>
            <person name="Mardanov A."/>
            <person name="Beletsky A."/>
            <person name="Panova A."/>
            <person name="Karnachuk O."/>
            <person name="Ravin N."/>
        </authorList>
    </citation>
    <scope>NUCLEOTIDE SEQUENCE [LARGE SCALE GENOMIC DNA]</scope>
    <source>
        <strain evidence="2 3">OL</strain>
    </source>
</reference>
<dbReference type="STRING" id="1888891.DSOL_4008"/>
<gene>
    <name evidence="2" type="ORF">DSOL_4008</name>
</gene>
<sequence>MDNEKFQDLMLEHFGKVLNKLDGVESRIGSVESRIGGVESRIGSVESCLGSIESRLGNVESELLEVKQSQLSMEIKFGEKLDALYFDWRDTQKQLNEEMKTEIKNLGTKVEALQIESTRYDQEIKDLTEAKFYLVKAPKE</sequence>
<accession>A0A1Q8QMD7</accession>
<dbReference type="SUPFAM" id="SSF57997">
    <property type="entry name" value="Tropomyosin"/>
    <property type="match status" value="1"/>
</dbReference>
<organism evidence="2 3">
    <name type="scientific">Desulfosporosinus metallidurans</name>
    <dbReference type="NCBI Taxonomy" id="1888891"/>
    <lineage>
        <taxon>Bacteria</taxon>
        <taxon>Bacillati</taxon>
        <taxon>Bacillota</taxon>
        <taxon>Clostridia</taxon>
        <taxon>Eubacteriales</taxon>
        <taxon>Desulfitobacteriaceae</taxon>
        <taxon>Desulfosporosinus</taxon>
    </lineage>
</organism>
<dbReference type="OrthoDB" id="1707630at2"/>
<evidence type="ECO:0000256" key="1">
    <source>
        <dbReference type="SAM" id="Coils"/>
    </source>
</evidence>
<dbReference type="Gene3D" id="1.20.5.340">
    <property type="match status" value="1"/>
</dbReference>
<evidence type="ECO:0000313" key="2">
    <source>
        <dbReference type="EMBL" id="OLN28495.1"/>
    </source>
</evidence>
<dbReference type="AlphaFoldDB" id="A0A1Q8QMD7"/>
<dbReference type="Proteomes" id="UP000186102">
    <property type="component" value="Unassembled WGS sequence"/>
</dbReference>
<keyword evidence="3" id="KW-1185">Reference proteome</keyword>
<dbReference type="EMBL" id="MLBF01000042">
    <property type="protein sequence ID" value="OLN28495.1"/>
    <property type="molecule type" value="Genomic_DNA"/>
</dbReference>